<dbReference type="RefSeq" id="WP_013994745.1">
    <property type="nucleotide sequence ID" value="NC_015844.1"/>
</dbReference>
<sequence length="352" mass="42026">MKNTQKYRKLYLEQSQESFEKWGYYDPPRNWEEFEQNNIKVFRKYLTKERFKEKQTTPEIQVKLYLGLLGDNLEHFGFFTVFDKNHFEEINDVIFQTSRNKLLSRATTASGTDHTLSLMDALSAFSCNDFEIIDSFFPKNLFSEDVYFPGICVNLLNVIYHKQTNSAQEALRRADKFLKKKNTTWDKNIVLYFLALYHRDVSEANEALQNLCTAYQKMEHSVMSIYNKMEKCFATEIHGLYRLAKLIDEEFFENLTIPKHHCFFQEFELWHKENNYPKGKIFYTYPQEMDYLNRIYRAKIPKVTLKKHKSTPKLMKDVELFAQELAESVALVPPSENLNPLQRIQMQRKKHQ</sequence>
<gene>
    <name evidence="1" type="ordered locus">zobellia_3416</name>
</gene>
<reference evidence="2" key="1">
    <citation type="submission" date="2009-07" db="EMBL/GenBank/DDBJ databases">
        <title>Complete genome sequence of Zobellia galactanivorans Dsij.</title>
        <authorList>
            <consortium name="Genoscope - CEA"/>
        </authorList>
    </citation>
    <scope>NUCLEOTIDE SEQUENCE [LARGE SCALE GENOMIC DNA]</scope>
    <source>
        <strain evidence="2">DSM 12802 / CCUG 47099 / CIP 106680 / NCIMB 13871 / Dsij</strain>
    </source>
</reference>
<evidence type="ECO:0000313" key="1">
    <source>
        <dbReference type="EMBL" id="CAZ97554.1"/>
    </source>
</evidence>
<proteinExistence type="predicted"/>
<dbReference type="AlphaFoldDB" id="G0L0P8"/>
<keyword evidence="2" id="KW-1185">Reference proteome</keyword>
<dbReference type="PATRIC" id="fig|63186.3.peg.3327"/>
<dbReference type="HOGENOM" id="CLU_843822_0_0_10"/>
<name>G0L0P8_ZOBGA</name>
<dbReference type="Proteomes" id="UP000008898">
    <property type="component" value="Chromosome"/>
</dbReference>
<organism evidence="1 2">
    <name type="scientific">Zobellia galactanivorans (strain DSM 12802 / CCUG 47099 / CIP 106680 / NCIMB 13871 / Dsij)</name>
    <dbReference type="NCBI Taxonomy" id="63186"/>
    <lineage>
        <taxon>Bacteria</taxon>
        <taxon>Pseudomonadati</taxon>
        <taxon>Bacteroidota</taxon>
        <taxon>Flavobacteriia</taxon>
        <taxon>Flavobacteriales</taxon>
        <taxon>Flavobacteriaceae</taxon>
        <taxon>Zobellia</taxon>
    </lineage>
</organism>
<dbReference type="OrthoDB" id="1451126at2"/>
<evidence type="ECO:0000313" key="2">
    <source>
        <dbReference type="Proteomes" id="UP000008898"/>
    </source>
</evidence>
<protein>
    <submittedName>
        <fullName evidence="1">Uncharacterized protein</fullName>
    </submittedName>
</protein>
<dbReference type="EMBL" id="FP476056">
    <property type="protein sequence ID" value="CAZ97554.1"/>
    <property type="molecule type" value="Genomic_DNA"/>
</dbReference>
<dbReference type="KEGG" id="zga:ZOBELLIA_3416"/>
<reference evidence="1 2" key="2">
    <citation type="journal article" date="2012" name="Environ. Microbiol.">
        <title>Characterization of the first alginolytic operons in a marine bacterium: from their emergence in marine Flavobacteriia to their independent transfers to marine Proteobacteria and human gut Bacteroides.</title>
        <authorList>
            <person name="Thomas F."/>
            <person name="Barbeyron T."/>
            <person name="Tonon T."/>
            <person name="Genicot S."/>
            <person name="Czjzek M."/>
            <person name="Michel G."/>
        </authorList>
    </citation>
    <scope>NUCLEOTIDE SEQUENCE [LARGE SCALE GENOMIC DNA]</scope>
    <source>
        <strain evidence="2">DSM 12802 / CCUG 47099 / CIP 106680 / NCIMB 13871 / Dsij</strain>
    </source>
</reference>
<accession>G0L0P8</accession>